<gene>
    <name evidence="2" type="ORF">J2Z65_006216</name>
</gene>
<comment type="caution">
    <text evidence="2">The sequence shown here is derived from an EMBL/GenBank/DDBJ whole genome shotgun (WGS) entry which is preliminary data.</text>
</comment>
<accession>A0ABS4I7N9</accession>
<dbReference type="EMBL" id="JAGGKV010000027">
    <property type="protein sequence ID" value="MBP1966955.1"/>
    <property type="molecule type" value="Genomic_DNA"/>
</dbReference>
<evidence type="ECO:0000313" key="3">
    <source>
        <dbReference type="Proteomes" id="UP001519344"/>
    </source>
</evidence>
<name>A0ABS4I7N9_9BACL</name>
<dbReference type="Gene3D" id="3.90.1200.10">
    <property type="match status" value="1"/>
</dbReference>
<proteinExistence type="predicted"/>
<keyword evidence="3" id="KW-1185">Reference proteome</keyword>
<evidence type="ECO:0000259" key="1">
    <source>
        <dbReference type="Pfam" id="PF01636"/>
    </source>
</evidence>
<sequence length="331" mass="38422">MNNDTVPPLLPNNELIAAYEAGFRDECRRVISLNLISCMPKMKKWIIEYSVIYHNPLGQEAHETMIGKIYSDPEKGMASYRLLEHLWQHGMNGDSPYTVVRPIAYLPSFHLMLMSKAPGMTVQEWIFETDRVHHAAFHTAIFLSFLHKVPILPTPLPIRNRAEADISRFIQEMINSAPEQETAIQSFAARMRKFPPRPYVGEPAMLHGDFHIKNVFWDNSAVTAIDFDHHFTGDPAWDVAYHACQIQLNAFLRKGDFHYFRSGVKTFIQTYLTEVPEDEHEDFLKRILYYRARSLFESLHYEICVCKTKKIEIIEPFLLECELSLQGKGFQ</sequence>
<feature type="domain" description="Aminoglycoside phosphotransferase" evidence="1">
    <location>
        <begin position="63"/>
        <end position="243"/>
    </location>
</feature>
<dbReference type="Pfam" id="PF01636">
    <property type="entry name" value="APH"/>
    <property type="match status" value="1"/>
</dbReference>
<protein>
    <recommendedName>
        <fullName evidence="1">Aminoglycoside phosphotransferase domain-containing protein</fullName>
    </recommendedName>
</protein>
<dbReference type="InterPro" id="IPR002575">
    <property type="entry name" value="Aminoglycoside_PTrfase"/>
</dbReference>
<dbReference type="RefSeq" id="WP_167068021.1">
    <property type="nucleotide sequence ID" value="NZ_JAAOZR010000094.1"/>
</dbReference>
<dbReference type="InterPro" id="IPR011009">
    <property type="entry name" value="Kinase-like_dom_sf"/>
</dbReference>
<reference evidence="2 3" key="1">
    <citation type="submission" date="2021-03" db="EMBL/GenBank/DDBJ databases">
        <title>Genomic Encyclopedia of Type Strains, Phase IV (KMG-IV): sequencing the most valuable type-strain genomes for metagenomic binning, comparative biology and taxonomic classification.</title>
        <authorList>
            <person name="Goeker M."/>
        </authorList>
    </citation>
    <scope>NUCLEOTIDE SEQUENCE [LARGE SCALE GENOMIC DNA]</scope>
    <source>
        <strain evidence="2 3">DSM 24950</strain>
    </source>
</reference>
<dbReference type="Proteomes" id="UP001519344">
    <property type="component" value="Unassembled WGS sequence"/>
</dbReference>
<dbReference type="SUPFAM" id="SSF56112">
    <property type="entry name" value="Protein kinase-like (PK-like)"/>
    <property type="match status" value="1"/>
</dbReference>
<evidence type="ECO:0000313" key="2">
    <source>
        <dbReference type="EMBL" id="MBP1966955.1"/>
    </source>
</evidence>
<organism evidence="2 3">
    <name type="scientific">Paenibacillus aceris</name>
    <dbReference type="NCBI Taxonomy" id="869555"/>
    <lineage>
        <taxon>Bacteria</taxon>
        <taxon>Bacillati</taxon>
        <taxon>Bacillota</taxon>
        <taxon>Bacilli</taxon>
        <taxon>Bacillales</taxon>
        <taxon>Paenibacillaceae</taxon>
        <taxon>Paenibacillus</taxon>
    </lineage>
</organism>